<proteinExistence type="predicted"/>
<evidence type="ECO:0000256" key="1">
    <source>
        <dbReference type="SAM" id="MobiDB-lite"/>
    </source>
</evidence>
<dbReference type="AlphaFoldDB" id="A0A9Q1QHQ2"/>
<feature type="region of interest" description="Disordered" evidence="1">
    <location>
        <begin position="1"/>
        <end position="24"/>
    </location>
</feature>
<name>A0A9Q1QHQ2_9CARY</name>
<dbReference type="EMBL" id="JAKOGI010000130">
    <property type="protein sequence ID" value="KAJ8442993.1"/>
    <property type="molecule type" value="Genomic_DNA"/>
</dbReference>
<protein>
    <submittedName>
        <fullName evidence="2">Uncharacterized protein</fullName>
    </submittedName>
</protein>
<feature type="compositionally biased region" description="Basic and acidic residues" evidence="1">
    <location>
        <begin position="1"/>
        <end position="22"/>
    </location>
</feature>
<gene>
    <name evidence="2" type="ORF">Cgig2_014515</name>
</gene>
<accession>A0A9Q1QHQ2</accession>
<reference evidence="2" key="1">
    <citation type="submission" date="2022-04" db="EMBL/GenBank/DDBJ databases">
        <title>Carnegiea gigantea Genome sequencing and assembly v2.</title>
        <authorList>
            <person name="Copetti D."/>
            <person name="Sanderson M.J."/>
            <person name="Burquez A."/>
            <person name="Wojciechowski M.F."/>
        </authorList>
    </citation>
    <scope>NUCLEOTIDE SEQUENCE</scope>
    <source>
        <strain evidence="2">SGP5-SGP5p</strain>
        <tissue evidence="2">Aerial part</tissue>
    </source>
</reference>
<keyword evidence="3" id="KW-1185">Reference proteome</keyword>
<comment type="caution">
    <text evidence="2">The sequence shown here is derived from an EMBL/GenBank/DDBJ whole genome shotgun (WGS) entry which is preliminary data.</text>
</comment>
<dbReference type="Proteomes" id="UP001153076">
    <property type="component" value="Unassembled WGS sequence"/>
</dbReference>
<evidence type="ECO:0000313" key="2">
    <source>
        <dbReference type="EMBL" id="KAJ8442993.1"/>
    </source>
</evidence>
<sequence length="304" mass="33562">MLDALAHRHTMEDNDGEGRRGGEVLSSAQGPIRLLKVGPHPCRRQTTIADHQCATQKPPRRGPAPTSFLPLLCVGKTGRELSRWPVKFRVPGMVIGGLPEVRWTLGLRELPAAPSPVVFFGFNGLPFGFLKICASEEGVLVFADQGVGFARSFCHRQQAQWRFPVAGELSGRRSLAGISPIHLFRPRNLLFCPSVVSGQPRHSAASATNEQRQRTINTAAILASRVWWVEADGCVKQLNLGFGLARNRELTLIPSYRDRGVGEHLDHYNPELEKFAGLHGTSTCMQDTSVVNRMKQEKDVKMSV</sequence>
<organism evidence="2 3">
    <name type="scientific">Carnegiea gigantea</name>
    <dbReference type="NCBI Taxonomy" id="171969"/>
    <lineage>
        <taxon>Eukaryota</taxon>
        <taxon>Viridiplantae</taxon>
        <taxon>Streptophyta</taxon>
        <taxon>Embryophyta</taxon>
        <taxon>Tracheophyta</taxon>
        <taxon>Spermatophyta</taxon>
        <taxon>Magnoliopsida</taxon>
        <taxon>eudicotyledons</taxon>
        <taxon>Gunneridae</taxon>
        <taxon>Pentapetalae</taxon>
        <taxon>Caryophyllales</taxon>
        <taxon>Cactineae</taxon>
        <taxon>Cactaceae</taxon>
        <taxon>Cactoideae</taxon>
        <taxon>Echinocereeae</taxon>
        <taxon>Carnegiea</taxon>
    </lineage>
</organism>
<evidence type="ECO:0000313" key="3">
    <source>
        <dbReference type="Proteomes" id="UP001153076"/>
    </source>
</evidence>